<dbReference type="GO" id="GO:0004364">
    <property type="term" value="F:glutathione transferase activity"/>
    <property type="evidence" value="ECO:0007669"/>
    <property type="project" value="InterPro"/>
</dbReference>
<feature type="transmembrane region" description="Helical" evidence="2">
    <location>
        <begin position="299"/>
        <end position="319"/>
    </location>
</feature>
<dbReference type="PANTHER" id="PTHR32419">
    <property type="entry name" value="GLUTATHIONYL-HYDROQUINONE REDUCTASE"/>
    <property type="match status" value="1"/>
</dbReference>
<reference evidence="3" key="2">
    <citation type="submission" date="2019-06" db="EMBL/GenBank/DDBJ databases">
        <title>Genomics analysis of Aphanomyces spp. identifies a new class of oomycete effector associated with host adaptation.</title>
        <authorList>
            <person name="Gaulin E."/>
        </authorList>
    </citation>
    <scope>NUCLEOTIDE SEQUENCE</scope>
    <source>
        <strain evidence="3">CBS 578.67</strain>
    </source>
</reference>
<dbReference type="GO" id="GO:0005737">
    <property type="term" value="C:cytoplasm"/>
    <property type="evidence" value="ECO:0007669"/>
    <property type="project" value="TreeGrafter"/>
</dbReference>
<feature type="transmembrane region" description="Helical" evidence="2">
    <location>
        <begin position="185"/>
        <end position="206"/>
    </location>
</feature>
<dbReference type="PANTHER" id="PTHR32419:SF6">
    <property type="entry name" value="GLUTATHIONE S-TRANSFERASE OMEGA-LIKE 1-RELATED"/>
    <property type="match status" value="1"/>
</dbReference>
<gene>
    <name evidence="4" type="primary">Aste57867_17222</name>
    <name evidence="3" type="ORF">As57867_017163</name>
    <name evidence="4" type="ORF">ASTE57867_17222</name>
</gene>
<proteinExistence type="predicted"/>
<keyword evidence="2" id="KW-0812">Transmembrane</keyword>
<evidence type="ECO:0000313" key="4">
    <source>
        <dbReference type="EMBL" id="VFT93979.1"/>
    </source>
</evidence>
<accession>A0A485L824</accession>
<dbReference type="EMBL" id="CAADRA010006079">
    <property type="protein sequence ID" value="VFT93979.1"/>
    <property type="molecule type" value="Genomic_DNA"/>
</dbReference>
<dbReference type="Gene3D" id="3.40.30.10">
    <property type="entry name" value="Glutaredoxin"/>
    <property type="match status" value="1"/>
</dbReference>
<evidence type="ECO:0000313" key="3">
    <source>
        <dbReference type="EMBL" id="KAF0691593.1"/>
    </source>
</evidence>
<keyword evidence="2" id="KW-1133">Transmembrane helix</keyword>
<feature type="region of interest" description="Disordered" evidence="1">
    <location>
        <begin position="1"/>
        <end position="21"/>
    </location>
</feature>
<sequence>MSLSPPNPLQTSNHTSANGAFNRPTTVFRKRVASPRVPAEKGYYHLYVSFACPWAHRTLIGRALKALTMTSLGSRETILFLVVVAHMALRSLQHEDDRSFVQYIQFRDTNIYGLSSVNFFSSSEPDLEFFTWLYLFDWIEGKREVVAFQGDIDSITTISAPVNLDMRPVNGQEIPVNVSTYILRVVQYITIVLFGVSCIVCIYILTSQGYVEGLHMLPFNLIAGHVWVGRPLMLLRGITAVCFLSTSTLELVAPHTGLISYFQSPAPNLFSTFLSSTQMSWLVYVVVDSFSIFTSQYTANYSTLSAMAVTLVVFIWSALFPPNHTTSIARSCTVVAVDFDVICSSGIVRIGDVSRFHQLIIVCVCCTFLTFLVERHRHKMPPPNLKMVSFLIYSAAKHEFEQNIHIHWEHNGVYYIDKASATLSGLLTLEYKLSIYIFDVKTWRVYVVPPHEANCPSRFNLPPQLRHAIPLVE</sequence>
<dbReference type="AlphaFoldDB" id="A0A485L824"/>
<dbReference type="EMBL" id="VJMH01006058">
    <property type="protein sequence ID" value="KAF0691593.1"/>
    <property type="molecule type" value="Genomic_DNA"/>
</dbReference>
<evidence type="ECO:0000313" key="5">
    <source>
        <dbReference type="Proteomes" id="UP000332933"/>
    </source>
</evidence>
<feature type="compositionally biased region" description="Polar residues" evidence="1">
    <location>
        <begin position="9"/>
        <end position="21"/>
    </location>
</feature>
<evidence type="ECO:0000256" key="1">
    <source>
        <dbReference type="SAM" id="MobiDB-lite"/>
    </source>
</evidence>
<feature type="transmembrane region" description="Helical" evidence="2">
    <location>
        <begin position="227"/>
        <end position="249"/>
    </location>
</feature>
<dbReference type="InterPro" id="IPR016639">
    <property type="entry name" value="GST_Omega/GSH"/>
</dbReference>
<protein>
    <submittedName>
        <fullName evidence="4">Aste57867_17222 protein</fullName>
    </submittedName>
</protein>
<dbReference type="Proteomes" id="UP000332933">
    <property type="component" value="Unassembled WGS sequence"/>
</dbReference>
<keyword evidence="2" id="KW-0472">Membrane</keyword>
<feature type="transmembrane region" description="Helical" evidence="2">
    <location>
        <begin position="356"/>
        <end position="373"/>
    </location>
</feature>
<organism evidence="4 5">
    <name type="scientific">Aphanomyces stellatus</name>
    <dbReference type="NCBI Taxonomy" id="120398"/>
    <lineage>
        <taxon>Eukaryota</taxon>
        <taxon>Sar</taxon>
        <taxon>Stramenopiles</taxon>
        <taxon>Oomycota</taxon>
        <taxon>Saprolegniomycetes</taxon>
        <taxon>Saprolegniales</taxon>
        <taxon>Verrucalvaceae</taxon>
        <taxon>Aphanomyces</taxon>
    </lineage>
</organism>
<keyword evidence="5" id="KW-1185">Reference proteome</keyword>
<evidence type="ECO:0000256" key="2">
    <source>
        <dbReference type="SAM" id="Phobius"/>
    </source>
</evidence>
<reference evidence="4 5" key="1">
    <citation type="submission" date="2019-03" db="EMBL/GenBank/DDBJ databases">
        <authorList>
            <person name="Gaulin E."/>
            <person name="Dumas B."/>
        </authorList>
    </citation>
    <scope>NUCLEOTIDE SEQUENCE [LARGE SCALE GENOMIC DNA]</scope>
    <source>
        <strain evidence="4">CBS 568.67</strain>
    </source>
</reference>
<name>A0A485L824_9STRA</name>
<feature type="transmembrane region" description="Helical" evidence="2">
    <location>
        <begin position="269"/>
        <end position="287"/>
    </location>
</feature>